<sequence length="73" mass="8160">MHFLKYVLTIVSVMLFVIKFGETCNEMESAICSDTMNMAIKACKGDAKCLCQMWKTVVCPNCSDCMCFLPADC</sequence>
<evidence type="ECO:0000313" key="1">
    <source>
        <dbReference type="Proteomes" id="UP000887579"/>
    </source>
</evidence>
<organism evidence="1 2">
    <name type="scientific">Panagrolaimus sp. ES5</name>
    <dbReference type="NCBI Taxonomy" id="591445"/>
    <lineage>
        <taxon>Eukaryota</taxon>
        <taxon>Metazoa</taxon>
        <taxon>Ecdysozoa</taxon>
        <taxon>Nematoda</taxon>
        <taxon>Chromadorea</taxon>
        <taxon>Rhabditida</taxon>
        <taxon>Tylenchina</taxon>
        <taxon>Panagrolaimomorpha</taxon>
        <taxon>Panagrolaimoidea</taxon>
        <taxon>Panagrolaimidae</taxon>
        <taxon>Panagrolaimus</taxon>
    </lineage>
</organism>
<name>A0AC34FSZ5_9BILA</name>
<dbReference type="WBParaSite" id="ES5_v2.g20167.t1">
    <property type="protein sequence ID" value="ES5_v2.g20167.t1"/>
    <property type="gene ID" value="ES5_v2.g20167"/>
</dbReference>
<evidence type="ECO:0000313" key="2">
    <source>
        <dbReference type="WBParaSite" id="ES5_v2.g20167.t1"/>
    </source>
</evidence>
<reference evidence="2" key="1">
    <citation type="submission" date="2022-11" db="UniProtKB">
        <authorList>
            <consortium name="WormBaseParasite"/>
        </authorList>
    </citation>
    <scope>IDENTIFICATION</scope>
</reference>
<dbReference type="Proteomes" id="UP000887579">
    <property type="component" value="Unplaced"/>
</dbReference>
<protein>
    <submittedName>
        <fullName evidence="2">Uncharacterized protein</fullName>
    </submittedName>
</protein>
<accession>A0AC34FSZ5</accession>
<proteinExistence type="predicted"/>